<feature type="transmembrane region" description="Helical" evidence="7">
    <location>
        <begin position="292"/>
        <end position="316"/>
    </location>
</feature>
<evidence type="ECO:0000256" key="1">
    <source>
        <dbReference type="ARBA" id="ARBA00004141"/>
    </source>
</evidence>
<keyword evidence="5 7" id="KW-1133">Transmembrane helix</keyword>
<feature type="transmembrane region" description="Helical" evidence="7">
    <location>
        <begin position="128"/>
        <end position="149"/>
    </location>
</feature>
<evidence type="ECO:0000256" key="4">
    <source>
        <dbReference type="ARBA" id="ARBA00022692"/>
    </source>
</evidence>
<feature type="transmembrane region" description="Helical" evidence="7">
    <location>
        <begin position="36"/>
        <end position="54"/>
    </location>
</feature>
<feature type="transmembrane region" description="Helical" evidence="7">
    <location>
        <begin position="66"/>
        <end position="87"/>
    </location>
</feature>
<comment type="subcellular location">
    <subcellularLocation>
        <location evidence="1">Membrane</location>
        <topology evidence="1">Multi-pass membrane protein</topology>
    </subcellularLocation>
</comment>
<evidence type="ECO:0000313" key="8">
    <source>
        <dbReference type="EMBL" id="GAN54769.1"/>
    </source>
</evidence>
<gene>
    <name evidence="8" type="ORF">Tasa_029_042</name>
</gene>
<feature type="transmembrane region" description="Helical" evidence="7">
    <location>
        <begin position="170"/>
        <end position="191"/>
    </location>
</feature>
<organism evidence="8 9">
    <name type="scientific">Tanticharoenia sakaeratensis NBRC 103193</name>
    <dbReference type="NCBI Taxonomy" id="1231623"/>
    <lineage>
        <taxon>Bacteria</taxon>
        <taxon>Pseudomonadati</taxon>
        <taxon>Pseudomonadota</taxon>
        <taxon>Alphaproteobacteria</taxon>
        <taxon>Acetobacterales</taxon>
        <taxon>Acetobacteraceae</taxon>
        <taxon>Tanticharoenia</taxon>
    </lineage>
</organism>
<keyword evidence="9" id="KW-1185">Reference proteome</keyword>
<dbReference type="STRING" id="1231623.Tasa_029_042"/>
<dbReference type="PANTHER" id="PTHR36838">
    <property type="entry name" value="AUXIN EFFLUX CARRIER FAMILY PROTEIN"/>
    <property type="match status" value="1"/>
</dbReference>
<sequence length="317" mass="32881">MNMALVFAGIAPVMLILALGAIAGRRGQFDRMQARALSRFALHFALPAALFLAMAQTNRAQLVQQIPAMLIMLAGYTGFFFVAYAVLRRFSVDRLRATLLAYTVSSTAAPIYGLTVLVPLFGQSVGSGVVGLAALVTNLAQVSVVIFMLQSASAAASATGDARPSLGRTITGALLNPLVWCPVLGALLAALNVHLPSMALSALRPLGVCAAGTAIFACGLVLASYRINLASRSVVLGSATCMIVHPLVFFLLVHFGGNGSLLDRAVFVAAVMPTATPTVLFAQAYGKGEAEIASIMLITTLAMVVTLPASLAISAFL</sequence>
<evidence type="ECO:0000313" key="9">
    <source>
        <dbReference type="Proteomes" id="UP000032679"/>
    </source>
</evidence>
<feature type="transmembrane region" description="Helical" evidence="7">
    <location>
        <begin position="265"/>
        <end position="285"/>
    </location>
</feature>
<keyword evidence="3" id="KW-1003">Cell membrane</keyword>
<comment type="caution">
    <text evidence="8">The sequence shown here is derived from an EMBL/GenBank/DDBJ whole genome shotgun (WGS) entry which is preliminary data.</text>
</comment>
<keyword evidence="2" id="KW-0813">Transport</keyword>
<dbReference type="Pfam" id="PF03547">
    <property type="entry name" value="Mem_trans"/>
    <property type="match status" value="1"/>
</dbReference>
<protein>
    <submittedName>
        <fullName evidence="8">Auxin Efflux Carrier</fullName>
    </submittedName>
</protein>
<dbReference type="InterPro" id="IPR004776">
    <property type="entry name" value="Mem_transp_PIN-like"/>
</dbReference>
<feature type="transmembrane region" description="Helical" evidence="7">
    <location>
        <begin position="99"/>
        <end position="122"/>
    </location>
</feature>
<dbReference type="Proteomes" id="UP000032679">
    <property type="component" value="Unassembled WGS sequence"/>
</dbReference>
<evidence type="ECO:0000256" key="5">
    <source>
        <dbReference type="ARBA" id="ARBA00022989"/>
    </source>
</evidence>
<keyword evidence="4 7" id="KW-0812">Transmembrane</keyword>
<dbReference type="OrthoDB" id="9810457at2"/>
<evidence type="ECO:0000256" key="7">
    <source>
        <dbReference type="SAM" id="Phobius"/>
    </source>
</evidence>
<keyword evidence="6 7" id="KW-0472">Membrane</keyword>
<feature type="transmembrane region" description="Helical" evidence="7">
    <location>
        <begin position="234"/>
        <end position="253"/>
    </location>
</feature>
<feature type="transmembrane region" description="Helical" evidence="7">
    <location>
        <begin position="203"/>
        <end position="222"/>
    </location>
</feature>
<evidence type="ECO:0000256" key="2">
    <source>
        <dbReference type="ARBA" id="ARBA00022448"/>
    </source>
</evidence>
<dbReference type="PANTHER" id="PTHR36838:SF1">
    <property type="entry name" value="SLR1864 PROTEIN"/>
    <property type="match status" value="1"/>
</dbReference>
<evidence type="ECO:0000256" key="6">
    <source>
        <dbReference type="ARBA" id="ARBA00023136"/>
    </source>
</evidence>
<dbReference type="GO" id="GO:0055085">
    <property type="term" value="P:transmembrane transport"/>
    <property type="evidence" value="ECO:0007669"/>
    <property type="project" value="InterPro"/>
</dbReference>
<proteinExistence type="predicted"/>
<name>A0A0D6MM72_9PROT</name>
<dbReference type="EMBL" id="BALE01000029">
    <property type="protein sequence ID" value="GAN54769.1"/>
    <property type="molecule type" value="Genomic_DNA"/>
</dbReference>
<dbReference type="GO" id="GO:0016020">
    <property type="term" value="C:membrane"/>
    <property type="evidence" value="ECO:0007669"/>
    <property type="project" value="UniProtKB-SubCell"/>
</dbReference>
<reference evidence="8 9" key="1">
    <citation type="submission" date="2012-10" db="EMBL/GenBank/DDBJ databases">
        <title>Genome sequencing of Tanticharoenia sakaeratensis NBRC 103193.</title>
        <authorList>
            <person name="Azuma Y."/>
            <person name="Hadano H."/>
            <person name="Hirakawa H."/>
            <person name="Matsushita K."/>
        </authorList>
    </citation>
    <scope>NUCLEOTIDE SEQUENCE [LARGE SCALE GENOMIC DNA]</scope>
    <source>
        <strain evidence="8 9">NBRC 103193</strain>
    </source>
</reference>
<dbReference type="AlphaFoldDB" id="A0A0D6MM72"/>
<dbReference type="RefSeq" id="WP_048849349.1">
    <property type="nucleotide sequence ID" value="NZ_BALE01000029.1"/>
</dbReference>
<accession>A0A0D6MM72</accession>
<evidence type="ECO:0000256" key="3">
    <source>
        <dbReference type="ARBA" id="ARBA00022475"/>
    </source>
</evidence>
<feature type="transmembrane region" description="Helical" evidence="7">
    <location>
        <begin position="6"/>
        <end position="24"/>
    </location>
</feature>